<organism evidence="2 3">
    <name type="scientific">Anaerosacchariphilus polymeriproducens</name>
    <dbReference type="NCBI Taxonomy" id="1812858"/>
    <lineage>
        <taxon>Bacteria</taxon>
        <taxon>Bacillati</taxon>
        <taxon>Bacillota</taxon>
        <taxon>Clostridia</taxon>
        <taxon>Lachnospirales</taxon>
        <taxon>Lachnospiraceae</taxon>
        <taxon>Anaerosacchariphilus</taxon>
    </lineage>
</organism>
<dbReference type="GO" id="GO:0005975">
    <property type="term" value="P:carbohydrate metabolic process"/>
    <property type="evidence" value="ECO:0007669"/>
    <property type="project" value="InterPro"/>
</dbReference>
<gene>
    <name evidence="2" type="ORF">DWV06_07530</name>
</gene>
<dbReference type="InterPro" id="IPR029070">
    <property type="entry name" value="Chitinase_insertion_sf"/>
</dbReference>
<dbReference type="Gene3D" id="3.10.350.10">
    <property type="entry name" value="LysM domain"/>
    <property type="match status" value="2"/>
</dbReference>
<accession>A0A371AVV4</accession>
<evidence type="ECO:0000259" key="1">
    <source>
        <dbReference type="PROSITE" id="PS51782"/>
    </source>
</evidence>
<proteinExistence type="predicted"/>
<dbReference type="PANTHER" id="PTHR46066:SF2">
    <property type="entry name" value="CHITINASE DOMAIN-CONTAINING PROTEIN 1"/>
    <property type="match status" value="1"/>
</dbReference>
<dbReference type="PANTHER" id="PTHR46066">
    <property type="entry name" value="CHITINASE DOMAIN-CONTAINING PROTEIN 1 FAMILY MEMBER"/>
    <property type="match status" value="1"/>
</dbReference>
<dbReference type="GO" id="GO:0012505">
    <property type="term" value="C:endomembrane system"/>
    <property type="evidence" value="ECO:0007669"/>
    <property type="project" value="TreeGrafter"/>
</dbReference>
<name>A0A371AVV4_9FIRM</name>
<dbReference type="InterPro" id="IPR001223">
    <property type="entry name" value="Glyco_hydro18_cat"/>
</dbReference>
<reference evidence="2 3" key="1">
    <citation type="submission" date="2018-07" db="EMBL/GenBank/DDBJ databases">
        <title>Anaerosacharophilus polymeroproducens gen. nov. sp. nov., an anaerobic bacterium isolated from salt field.</title>
        <authorList>
            <person name="Kim W."/>
            <person name="Yang S.-H."/>
            <person name="Oh J."/>
            <person name="Lee J.-H."/>
            <person name="Kwon K.K."/>
        </authorList>
    </citation>
    <scope>NUCLEOTIDE SEQUENCE [LARGE SCALE GENOMIC DNA]</scope>
    <source>
        <strain evidence="2 3">MCWD5</strain>
    </source>
</reference>
<dbReference type="CDD" id="cd00118">
    <property type="entry name" value="LysM"/>
    <property type="match status" value="2"/>
</dbReference>
<dbReference type="PROSITE" id="PS51782">
    <property type="entry name" value="LYSM"/>
    <property type="match status" value="2"/>
</dbReference>
<dbReference type="Pfam" id="PF00704">
    <property type="entry name" value="Glyco_hydro_18"/>
    <property type="match status" value="1"/>
</dbReference>
<dbReference type="InterPro" id="IPR036779">
    <property type="entry name" value="LysM_dom_sf"/>
</dbReference>
<dbReference type="GO" id="GO:0070492">
    <property type="term" value="F:oligosaccharide binding"/>
    <property type="evidence" value="ECO:0007669"/>
    <property type="project" value="TreeGrafter"/>
</dbReference>
<dbReference type="RefSeq" id="WP_115481572.1">
    <property type="nucleotide sequence ID" value="NZ_QRCT01000019.1"/>
</dbReference>
<dbReference type="Gene3D" id="3.20.20.80">
    <property type="entry name" value="Glycosidases"/>
    <property type="match status" value="1"/>
</dbReference>
<dbReference type="InterPro" id="IPR018392">
    <property type="entry name" value="LysM"/>
</dbReference>
<feature type="domain" description="LysM" evidence="1">
    <location>
        <begin position="51"/>
        <end position="96"/>
    </location>
</feature>
<sequence>MDIYIVQQGDTLNSISDKYGITVEKLIQDNGLIFPYNLVTGQAIVIAVPKQVYTVKEGDTLQNIVDTYNVSLMQILRNNPFLSDREYINPGETIVISYNTNGSVTTNGFAYPFIEQKTLLKTLPNLTYISILNYQVTEEDGQVSFQDDSEILMKSKEYGVLPLLVLTTLTPKGVPTYEASMRTLLDKEFQDILINQYVEKAYSRGYYGVNVIFSFLNEVTQSLYLDFVKNISYRAKQKKLLLFISVNYQIAENNNNTVFEKVNYTEFSKYIDDFIFLSFVWGTNNNPPAPVCNIYYIGILVDYLISIDVPKSKINIGKPVIGYDWKLPYINNVTSANSLNLFSVLNVAYENSSIIEFNEVSQTPYFYYYRNLGDVHIVWFLDSRSFNAIDKLIIDKSLNGSVIWNTMIYYPQLWIVIYSQYDIIKLI</sequence>
<keyword evidence="3" id="KW-1185">Reference proteome</keyword>
<dbReference type="EMBL" id="QRCT01000019">
    <property type="protein sequence ID" value="RDU23703.1"/>
    <property type="molecule type" value="Genomic_DNA"/>
</dbReference>
<evidence type="ECO:0000313" key="2">
    <source>
        <dbReference type="EMBL" id="RDU23703.1"/>
    </source>
</evidence>
<dbReference type="Gene3D" id="3.10.50.10">
    <property type="match status" value="1"/>
</dbReference>
<evidence type="ECO:0000313" key="3">
    <source>
        <dbReference type="Proteomes" id="UP000255036"/>
    </source>
</evidence>
<dbReference type="SUPFAM" id="SSF51445">
    <property type="entry name" value="(Trans)glycosidases"/>
    <property type="match status" value="1"/>
</dbReference>
<dbReference type="SUPFAM" id="SSF54106">
    <property type="entry name" value="LysM domain"/>
    <property type="match status" value="2"/>
</dbReference>
<dbReference type="InterPro" id="IPR017853">
    <property type="entry name" value="GH"/>
</dbReference>
<dbReference type="Pfam" id="PF01476">
    <property type="entry name" value="LysM"/>
    <property type="match status" value="2"/>
</dbReference>
<feature type="domain" description="LysM" evidence="1">
    <location>
        <begin position="2"/>
        <end position="46"/>
    </location>
</feature>
<dbReference type="SMART" id="SM00257">
    <property type="entry name" value="LysM"/>
    <property type="match status" value="2"/>
</dbReference>
<comment type="caution">
    <text evidence="2">The sequence shown here is derived from an EMBL/GenBank/DDBJ whole genome shotgun (WGS) entry which is preliminary data.</text>
</comment>
<dbReference type="Proteomes" id="UP000255036">
    <property type="component" value="Unassembled WGS sequence"/>
</dbReference>
<dbReference type="AlphaFoldDB" id="A0A371AVV4"/>
<protein>
    <submittedName>
        <fullName evidence="2">LysM peptidoglycan-binding domain-containing protein</fullName>
    </submittedName>
</protein>
<dbReference type="OrthoDB" id="9769314at2"/>